<name>A0A914V3M2_9BILA</name>
<keyword evidence="5 13" id="KW-0812">Transmembrane</keyword>
<keyword evidence="6 14" id="KW-1133">Transmembrane helix</keyword>
<keyword evidence="3 13" id="KW-0813">Transport</keyword>
<feature type="transmembrane region" description="Helical" evidence="14">
    <location>
        <begin position="815"/>
        <end position="836"/>
    </location>
</feature>
<evidence type="ECO:0000256" key="5">
    <source>
        <dbReference type="ARBA" id="ARBA00022692"/>
    </source>
</evidence>
<dbReference type="WBParaSite" id="PSAMB.scaffold1482size30954.g13299.t1">
    <property type="protein sequence ID" value="PSAMB.scaffold1482size30954.g13299.t1"/>
    <property type="gene ID" value="PSAMB.scaffold1482size30954.g13299"/>
</dbReference>
<evidence type="ECO:0000256" key="14">
    <source>
        <dbReference type="SAM" id="Phobius"/>
    </source>
</evidence>
<evidence type="ECO:0000256" key="3">
    <source>
        <dbReference type="ARBA" id="ARBA00022448"/>
    </source>
</evidence>
<evidence type="ECO:0000256" key="10">
    <source>
        <dbReference type="ARBA" id="ARBA00023180"/>
    </source>
</evidence>
<keyword evidence="4 13" id="KW-0894">Sodium channel</keyword>
<evidence type="ECO:0000313" key="15">
    <source>
        <dbReference type="Proteomes" id="UP000887566"/>
    </source>
</evidence>
<accession>A0A914V3M2</accession>
<protein>
    <submittedName>
        <fullName evidence="16">Amiloride-sensitive sodium channel</fullName>
    </submittedName>
</protein>
<keyword evidence="11 13" id="KW-0739">Sodium transport</keyword>
<evidence type="ECO:0000256" key="7">
    <source>
        <dbReference type="ARBA" id="ARBA00023053"/>
    </source>
</evidence>
<keyword evidence="12 13" id="KW-0407">Ion channel</keyword>
<organism evidence="15 16">
    <name type="scientific">Plectus sambesii</name>
    <dbReference type="NCBI Taxonomy" id="2011161"/>
    <lineage>
        <taxon>Eukaryota</taxon>
        <taxon>Metazoa</taxon>
        <taxon>Ecdysozoa</taxon>
        <taxon>Nematoda</taxon>
        <taxon>Chromadorea</taxon>
        <taxon>Plectida</taxon>
        <taxon>Plectina</taxon>
        <taxon>Plectoidea</taxon>
        <taxon>Plectidae</taxon>
        <taxon>Plectus</taxon>
    </lineage>
</organism>
<evidence type="ECO:0000256" key="12">
    <source>
        <dbReference type="ARBA" id="ARBA00023303"/>
    </source>
</evidence>
<evidence type="ECO:0000256" key="1">
    <source>
        <dbReference type="ARBA" id="ARBA00004141"/>
    </source>
</evidence>
<dbReference type="GO" id="GO:0005886">
    <property type="term" value="C:plasma membrane"/>
    <property type="evidence" value="ECO:0007669"/>
    <property type="project" value="TreeGrafter"/>
</dbReference>
<dbReference type="AlphaFoldDB" id="A0A914V3M2"/>
<dbReference type="Gene3D" id="1.10.287.770">
    <property type="entry name" value="YojJ-like"/>
    <property type="match status" value="1"/>
</dbReference>
<dbReference type="PANTHER" id="PTHR11690:SF293">
    <property type="entry name" value="ACID-SENSING ION CHANNEL 1"/>
    <property type="match status" value="1"/>
</dbReference>
<keyword evidence="15" id="KW-1185">Reference proteome</keyword>
<evidence type="ECO:0000256" key="11">
    <source>
        <dbReference type="ARBA" id="ARBA00023201"/>
    </source>
</evidence>
<comment type="similarity">
    <text evidence="2 13">Belongs to the amiloride-sensitive sodium channel (TC 1.A.6) family.</text>
</comment>
<evidence type="ECO:0000256" key="9">
    <source>
        <dbReference type="ARBA" id="ARBA00023136"/>
    </source>
</evidence>
<sequence>MAPDTTAAKKTMIREHRDRRSSYLDQFCDFTAMEGFRFLHSRNPKTFRSIAIVLLLMCVSLFSYQTVDRLSNFVRKPVLINSEQMLQKKIKFPNLLLCFESQYQVITADSVPPEVGRLLRRITTESQQIPEVDELASIYHRLKIKTTTLARAIRQANSLNRTNEAVLSDLEKLGKELIDILPQTGRLLMTRDIEPFLVLSGRDFSSGVDFSLFKNSQQLWDSCLDLQALERTSRVGRSEPPAMVMNLTLETALCRARKAEEAISRILHLDLSKYFLSLERSEKDAILKCAWLNSTCKVDKVWTSRGSCFQISAPIKAVAFSRVVGQSSSIRVLIDTNAFEGDPVVHLFFRPSTMKEFALASGDFQLQAGNREKFAINQVVKVYRHESRCGRIPVAGFSEYTQGACQWEHKQRMIEAYCNCSWFFGSTEPSVRSRRELEAGCNVTEHHGCANTIDIADNDCPLDCEDEEYMVDRAVSPLSTSSFMSDLPSDWSLRKAEKLDEFVRQARRTGLTSYASSILLESIDEFFGFHTEMIRFFFTKEEEDHMKNIRYINARIPLRFLRDDGNEDNKFGLQRLSIYLEEQPSPPCLIEQQNNETDYLQQFMRTWLKPIKTYQSWLRSELLLPENCLYGQACPTANYVDEVNMASSVVTNSTSSNIADIARFYAISRNLNRMQQMIQQVFVQLNDILASVDEAEMRLNSTQNTTLLLNQSGLPSANRPATWQCLKFKKMMIIHLLNSTVLTPSGFDENKSVWFLEFADLIRLDETKAYLPGRNYDKANLVEVVVFFRSLAVHTITQTSSYTVWMLLSEIGGTMGMYLGATIITVFELILFLCNFHSRSVKFEDRQGMKPRRRKSVIVLRQRDAKL</sequence>
<evidence type="ECO:0000313" key="16">
    <source>
        <dbReference type="WBParaSite" id="PSAMB.scaffold1482size30954.g13299.t1"/>
    </source>
</evidence>
<evidence type="ECO:0000256" key="13">
    <source>
        <dbReference type="RuleBase" id="RU000679"/>
    </source>
</evidence>
<keyword evidence="7" id="KW-0915">Sodium</keyword>
<dbReference type="GO" id="GO:0015280">
    <property type="term" value="F:ligand-gated sodium channel activity"/>
    <property type="evidence" value="ECO:0007669"/>
    <property type="project" value="TreeGrafter"/>
</dbReference>
<keyword evidence="10" id="KW-0325">Glycoprotein</keyword>
<reference evidence="16" key="1">
    <citation type="submission" date="2022-11" db="UniProtKB">
        <authorList>
            <consortium name="WormBaseParasite"/>
        </authorList>
    </citation>
    <scope>IDENTIFICATION</scope>
</reference>
<keyword evidence="8 13" id="KW-0406">Ion transport</keyword>
<evidence type="ECO:0000256" key="8">
    <source>
        <dbReference type="ARBA" id="ARBA00023065"/>
    </source>
</evidence>
<evidence type="ECO:0000256" key="4">
    <source>
        <dbReference type="ARBA" id="ARBA00022461"/>
    </source>
</evidence>
<proteinExistence type="inferred from homology"/>
<dbReference type="InterPro" id="IPR001873">
    <property type="entry name" value="ENaC"/>
</dbReference>
<dbReference type="Proteomes" id="UP000887566">
    <property type="component" value="Unplaced"/>
</dbReference>
<evidence type="ECO:0000256" key="6">
    <source>
        <dbReference type="ARBA" id="ARBA00022989"/>
    </source>
</evidence>
<keyword evidence="9 14" id="KW-0472">Membrane</keyword>
<dbReference type="PANTHER" id="PTHR11690">
    <property type="entry name" value="AMILORIDE-SENSITIVE SODIUM CHANNEL-RELATED"/>
    <property type="match status" value="1"/>
</dbReference>
<comment type="subcellular location">
    <subcellularLocation>
        <location evidence="1">Membrane</location>
        <topology evidence="1">Multi-pass membrane protein</topology>
    </subcellularLocation>
</comment>
<evidence type="ECO:0000256" key="2">
    <source>
        <dbReference type="ARBA" id="ARBA00007193"/>
    </source>
</evidence>
<feature type="transmembrane region" description="Helical" evidence="14">
    <location>
        <begin position="46"/>
        <end position="64"/>
    </location>
</feature>
<dbReference type="Pfam" id="PF00858">
    <property type="entry name" value="ASC"/>
    <property type="match status" value="2"/>
</dbReference>